<accession>A0A3P4AXU4</accession>
<dbReference type="Pfam" id="PF00355">
    <property type="entry name" value="Rieske"/>
    <property type="match status" value="1"/>
</dbReference>
<dbReference type="Proteomes" id="UP000277294">
    <property type="component" value="Unassembled WGS sequence"/>
</dbReference>
<organism evidence="7 8">
    <name type="scientific">Pigmentiphaga humi</name>
    <dbReference type="NCBI Taxonomy" id="2478468"/>
    <lineage>
        <taxon>Bacteria</taxon>
        <taxon>Pseudomonadati</taxon>
        <taxon>Pseudomonadota</taxon>
        <taxon>Betaproteobacteria</taxon>
        <taxon>Burkholderiales</taxon>
        <taxon>Alcaligenaceae</taxon>
        <taxon>Pigmentiphaga</taxon>
    </lineage>
</organism>
<dbReference type="SUPFAM" id="SSF55961">
    <property type="entry name" value="Bet v1-like"/>
    <property type="match status" value="1"/>
</dbReference>
<dbReference type="InterPro" id="IPR050584">
    <property type="entry name" value="Cholesterol_7-desaturase"/>
</dbReference>
<dbReference type="GO" id="GO:0051213">
    <property type="term" value="F:dioxygenase activity"/>
    <property type="evidence" value="ECO:0007669"/>
    <property type="project" value="UniProtKB-KW"/>
</dbReference>
<dbReference type="GO" id="GO:0005506">
    <property type="term" value="F:iron ion binding"/>
    <property type="evidence" value="ECO:0007669"/>
    <property type="project" value="InterPro"/>
</dbReference>
<sequence>MNSTDDSSLTHLDYCLTGPGTVGGRYMRRFWQPVCRSEDLPGERALPIRILGESFTLYRGEGGTPYVVGQRCPHRGTQLSVGWVEGETIRCRYHGWRFDHSGQCVEIPANSAAFAASMRIPGYPTVERLGLVFAYFGEGDPPDFPYPDFVGHGMVETRVQELGCNFFQSYENDWDLYHAAWTHRTGGLHIPVDPARITFEETAYGVVMRSVRETGLSSTSVLLLPAAIRLPVPTHNALAYRKAGPAWRDTYLFHVPTDDENHLVFVTQEVRISDDELPTYRRHYADYLAERTAMPVKEYGERIVSGELYLADALNHPNLVTLEDYIAQVGQGRIVDRSQDHLSRTDKGVMLLRQLWLRELRALKEGKPVKNWEPMGERPDAEAVEAVLRHEGTGVRKPIGV</sequence>
<dbReference type="InterPro" id="IPR015881">
    <property type="entry name" value="ARHD_Rieske_2Fe_2S"/>
</dbReference>
<protein>
    <submittedName>
        <fullName evidence="7">Phenoxybenzoate dioxygenase subunit alpha</fullName>
        <ecNumber evidence="7">1.14.12.-</ecNumber>
    </submittedName>
</protein>
<evidence type="ECO:0000259" key="6">
    <source>
        <dbReference type="PROSITE" id="PS51296"/>
    </source>
</evidence>
<keyword evidence="1" id="KW-0001">2Fe-2S</keyword>
<dbReference type="PANTHER" id="PTHR21266:SF59">
    <property type="entry name" value="BLR4922 PROTEIN"/>
    <property type="match status" value="1"/>
</dbReference>
<dbReference type="PROSITE" id="PS51296">
    <property type="entry name" value="RIESKE"/>
    <property type="match status" value="1"/>
</dbReference>
<keyword evidence="4" id="KW-0408">Iron</keyword>
<keyword evidence="5" id="KW-0411">Iron-sulfur</keyword>
<dbReference type="PANTHER" id="PTHR21266">
    <property type="entry name" value="IRON-SULFUR DOMAIN CONTAINING PROTEIN"/>
    <property type="match status" value="1"/>
</dbReference>
<keyword evidence="3 7" id="KW-0560">Oxidoreductase</keyword>
<keyword evidence="8" id="KW-1185">Reference proteome</keyword>
<evidence type="ECO:0000256" key="5">
    <source>
        <dbReference type="ARBA" id="ARBA00023014"/>
    </source>
</evidence>
<evidence type="ECO:0000313" key="7">
    <source>
        <dbReference type="EMBL" id="VCU68220.1"/>
    </source>
</evidence>
<reference evidence="7 8" key="1">
    <citation type="submission" date="2018-10" db="EMBL/GenBank/DDBJ databases">
        <authorList>
            <person name="Criscuolo A."/>
        </authorList>
    </citation>
    <scope>NUCLEOTIDE SEQUENCE [LARGE SCALE GENOMIC DNA]</scope>
    <source>
        <strain evidence="7">DnA1</strain>
    </source>
</reference>
<evidence type="ECO:0000256" key="2">
    <source>
        <dbReference type="ARBA" id="ARBA00022723"/>
    </source>
</evidence>
<dbReference type="InterPro" id="IPR036922">
    <property type="entry name" value="Rieske_2Fe-2S_sf"/>
</dbReference>
<dbReference type="RefSeq" id="WP_160142093.1">
    <property type="nucleotide sequence ID" value="NZ_UWPJ01000005.1"/>
</dbReference>
<evidence type="ECO:0000313" key="8">
    <source>
        <dbReference type="Proteomes" id="UP000277294"/>
    </source>
</evidence>
<dbReference type="EC" id="1.14.12.-" evidence="7"/>
<keyword evidence="7" id="KW-0223">Dioxygenase</keyword>
<dbReference type="OrthoDB" id="9790995at2"/>
<keyword evidence="2" id="KW-0479">Metal-binding</keyword>
<proteinExistence type="predicted"/>
<dbReference type="PROSITE" id="PS00570">
    <property type="entry name" value="RING_HYDROXYL_ALPHA"/>
    <property type="match status" value="1"/>
</dbReference>
<dbReference type="EMBL" id="UWPJ01000005">
    <property type="protein sequence ID" value="VCU68220.1"/>
    <property type="molecule type" value="Genomic_DNA"/>
</dbReference>
<evidence type="ECO:0000256" key="3">
    <source>
        <dbReference type="ARBA" id="ARBA00023002"/>
    </source>
</evidence>
<dbReference type="GO" id="GO:0051537">
    <property type="term" value="F:2 iron, 2 sulfur cluster binding"/>
    <property type="evidence" value="ECO:0007669"/>
    <property type="project" value="UniProtKB-KW"/>
</dbReference>
<dbReference type="SUPFAM" id="SSF50022">
    <property type="entry name" value="ISP domain"/>
    <property type="match status" value="1"/>
</dbReference>
<dbReference type="InterPro" id="IPR017941">
    <property type="entry name" value="Rieske_2Fe-2S"/>
</dbReference>
<gene>
    <name evidence="7" type="primary">pobA_1</name>
    <name evidence="7" type="ORF">PIGHUM_00270</name>
</gene>
<dbReference type="AlphaFoldDB" id="A0A3P4AXU4"/>
<name>A0A3P4AXU4_9BURK</name>
<dbReference type="Gene3D" id="2.102.10.10">
    <property type="entry name" value="Rieske [2Fe-2S] iron-sulphur domain"/>
    <property type="match status" value="1"/>
</dbReference>
<evidence type="ECO:0000256" key="1">
    <source>
        <dbReference type="ARBA" id="ARBA00022714"/>
    </source>
</evidence>
<feature type="domain" description="Rieske" evidence="6">
    <location>
        <begin position="31"/>
        <end position="134"/>
    </location>
</feature>
<evidence type="ECO:0000256" key="4">
    <source>
        <dbReference type="ARBA" id="ARBA00023004"/>
    </source>
</evidence>